<keyword evidence="1" id="KW-1133">Transmembrane helix</keyword>
<evidence type="ECO:0000313" key="2">
    <source>
        <dbReference type="EMBL" id="MFH4973857.1"/>
    </source>
</evidence>
<keyword evidence="3" id="KW-1185">Reference proteome</keyword>
<protein>
    <submittedName>
        <fullName evidence="2">Uncharacterized protein</fullName>
    </submittedName>
</protein>
<name>A0ABD6E4F2_9BILA</name>
<dbReference type="Proteomes" id="UP001608902">
    <property type="component" value="Unassembled WGS sequence"/>
</dbReference>
<evidence type="ECO:0000313" key="3">
    <source>
        <dbReference type="Proteomes" id="UP001608902"/>
    </source>
</evidence>
<gene>
    <name evidence="2" type="ORF">AB6A40_000566</name>
</gene>
<dbReference type="EMBL" id="JBGFUD010000165">
    <property type="protein sequence ID" value="MFH4973857.1"/>
    <property type="molecule type" value="Genomic_DNA"/>
</dbReference>
<dbReference type="AlphaFoldDB" id="A0ABD6E4F2"/>
<proteinExistence type="predicted"/>
<feature type="transmembrane region" description="Helical" evidence="1">
    <location>
        <begin position="45"/>
        <end position="62"/>
    </location>
</feature>
<organism evidence="2 3">
    <name type="scientific">Gnathostoma spinigerum</name>
    <dbReference type="NCBI Taxonomy" id="75299"/>
    <lineage>
        <taxon>Eukaryota</taxon>
        <taxon>Metazoa</taxon>
        <taxon>Ecdysozoa</taxon>
        <taxon>Nematoda</taxon>
        <taxon>Chromadorea</taxon>
        <taxon>Rhabditida</taxon>
        <taxon>Spirurina</taxon>
        <taxon>Gnathostomatomorpha</taxon>
        <taxon>Gnathostomatoidea</taxon>
        <taxon>Gnathostomatidae</taxon>
        <taxon>Gnathostoma</taxon>
    </lineage>
</organism>
<evidence type="ECO:0000256" key="1">
    <source>
        <dbReference type="SAM" id="Phobius"/>
    </source>
</evidence>
<comment type="caution">
    <text evidence="2">The sequence shown here is derived from an EMBL/GenBank/DDBJ whole genome shotgun (WGS) entry which is preliminary data.</text>
</comment>
<accession>A0ABD6E4F2</accession>
<keyword evidence="1" id="KW-0472">Membrane</keyword>
<sequence>MSDSLVIRWCESCIAIVGSFRTGRVVECSSGHDIQFSCMKSDEWLVFRIIVIVVIMVRYWHIKARSLLWPKRFSRCHGKLRSVSFDRVSFISSSATECARGTEWLKNVSAWEEAKLALSCVVDELRLIESVC</sequence>
<reference evidence="2 3" key="1">
    <citation type="submission" date="2024-08" db="EMBL/GenBank/DDBJ databases">
        <title>Gnathostoma spinigerum genome.</title>
        <authorList>
            <person name="Gonzalez-Bertolin B."/>
            <person name="Monzon S."/>
            <person name="Zaballos A."/>
            <person name="Jimenez P."/>
            <person name="Dekumyoy P."/>
            <person name="Varona S."/>
            <person name="Cuesta I."/>
            <person name="Sumanam S."/>
            <person name="Adisakwattana P."/>
            <person name="Gasser R.B."/>
            <person name="Hernandez-Gonzalez A."/>
            <person name="Young N.D."/>
            <person name="Perteguer M.J."/>
        </authorList>
    </citation>
    <scope>NUCLEOTIDE SEQUENCE [LARGE SCALE GENOMIC DNA]</scope>
    <source>
        <strain evidence="2">AL3</strain>
        <tissue evidence="2">Liver</tissue>
    </source>
</reference>
<keyword evidence="1" id="KW-0812">Transmembrane</keyword>